<evidence type="ECO:0000256" key="1">
    <source>
        <dbReference type="ARBA" id="ARBA00004141"/>
    </source>
</evidence>
<keyword evidence="7" id="KW-0436">Ligase</keyword>
<dbReference type="GO" id="GO:0016020">
    <property type="term" value="C:membrane"/>
    <property type="evidence" value="ECO:0007669"/>
    <property type="project" value="UniProtKB-SubCell"/>
</dbReference>
<sequence length="428" mass="48372">MTKQFFKSNGLLQTLNWYIPITILLLCIISLILVPFKPNITSKIFNLTGFIAIITVLASPKHYFKNKSLIIAIPLFFIGLSHLAWVELYKTSDSLYKNVYYGYFQMGKIAIFGSFILLCIDKIKGTFKLNRLHFFTALFIQLSVFLYALYQAIYFSSPRVELSFGNASNATGAAYAMIFLSLYSQTVFLQSKIKFNYVIYFASLVLTYISIILTETRAAILVYPFVSIFIFSLHSREINTKVKRNKIYLAIPILVLLICGLFFSDSISSRMSLAAKEGLLYIENGKSSSVGDRLSMIKAGIHSSNDNFFWQSAEERNNKISELAKIDRSLQGATKHFHAHLHNDLVETLSTKGWISGVMLTLIFYLAIILYGIKNDKNPFILGFAISLIILGFSDTLIISKQVSLTWCLVLILIISCVPIKNNHITST</sequence>
<feature type="transmembrane region" description="Helical" evidence="5">
    <location>
        <begin position="195"/>
        <end position="212"/>
    </location>
</feature>
<dbReference type="AlphaFoldDB" id="A0AAJ4TK06"/>
<feature type="domain" description="O-antigen ligase-related" evidence="6">
    <location>
        <begin position="203"/>
        <end position="359"/>
    </location>
</feature>
<feature type="transmembrane region" description="Helical" evidence="5">
    <location>
        <begin position="247"/>
        <end position="264"/>
    </location>
</feature>
<feature type="transmembrane region" description="Helical" evidence="5">
    <location>
        <begin position="69"/>
        <end position="88"/>
    </location>
</feature>
<evidence type="ECO:0000256" key="4">
    <source>
        <dbReference type="ARBA" id="ARBA00023136"/>
    </source>
</evidence>
<dbReference type="PANTHER" id="PTHR37422">
    <property type="entry name" value="TEICHURONIC ACID BIOSYNTHESIS PROTEIN TUAE"/>
    <property type="match status" value="1"/>
</dbReference>
<evidence type="ECO:0000313" key="8">
    <source>
        <dbReference type="Proteomes" id="UP000682358"/>
    </source>
</evidence>
<dbReference type="GO" id="GO:0016874">
    <property type="term" value="F:ligase activity"/>
    <property type="evidence" value="ECO:0007669"/>
    <property type="project" value="UniProtKB-KW"/>
</dbReference>
<proteinExistence type="predicted"/>
<dbReference type="EMBL" id="CP076405">
    <property type="protein sequence ID" value="QWQ22744.2"/>
    <property type="molecule type" value="Genomic_DNA"/>
</dbReference>
<evidence type="ECO:0000313" key="7">
    <source>
        <dbReference type="EMBL" id="QWQ22744.2"/>
    </source>
</evidence>
<name>A0AAJ4TK06_PRORE</name>
<dbReference type="PANTHER" id="PTHR37422:SF17">
    <property type="entry name" value="O-ANTIGEN LIGASE"/>
    <property type="match status" value="1"/>
</dbReference>
<feature type="transmembrane region" description="Helical" evidence="5">
    <location>
        <begin position="380"/>
        <end position="398"/>
    </location>
</feature>
<feature type="transmembrane region" description="Helical" evidence="5">
    <location>
        <begin position="100"/>
        <end position="120"/>
    </location>
</feature>
<organism evidence="7 8">
    <name type="scientific">Providencia rettgeri</name>
    <dbReference type="NCBI Taxonomy" id="587"/>
    <lineage>
        <taxon>Bacteria</taxon>
        <taxon>Pseudomonadati</taxon>
        <taxon>Pseudomonadota</taxon>
        <taxon>Gammaproteobacteria</taxon>
        <taxon>Enterobacterales</taxon>
        <taxon>Morganellaceae</taxon>
        <taxon>Providencia</taxon>
    </lineage>
</organism>
<evidence type="ECO:0000256" key="2">
    <source>
        <dbReference type="ARBA" id="ARBA00022692"/>
    </source>
</evidence>
<evidence type="ECO:0000259" key="6">
    <source>
        <dbReference type="Pfam" id="PF04932"/>
    </source>
</evidence>
<feature type="transmembrane region" description="Helical" evidence="5">
    <location>
        <begin position="218"/>
        <end position="235"/>
    </location>
</feature>
<feature type="transmembrane region" description="Helical" evidence="5">
    <location>
        <begin position="354"/>
        <end position="373"/>
    </location>
</feature>
<feature type="transmembrane region" description="Helical" evidence="5">
    <location>
        <begin position="40"/>
        <end position="57"/>
    </location>
</feature>
<reference evidence="7" key="1">
    <citation type="submission" date="2021-06" db="EMBL/GenBank/DDBJ databases">
        <title>Emergence of genetically related NDM-1-producing Providencia rettgeri strains in Argentina.</title>
        <authorList>
            <person name="Pasteran F."/>
            <person name="Meo A."/>
            <person name="Gomez S."/>
            <person name="Derdoy L."/>
            <person name="Albronoz E."/>
            <person name="Faccone D."/>
            <person name="Guerriero L."/>
            <person name="Archuby D."/>
            <person name="Tarzia A."/>
            <person name="Lopez M."/>
            <person name="Corso A."/>
        </authorList>
    </citation>
    <scope>NUCLEOTIDE SEQUENCE</scope>
    <source>
        <strain evidence="7">PreM15628</strain>
    </source>
</reference>
<dbReference type="Proteomes" id="UP000682358">
    <property type="component" value="Chromosome"/>
</dbReference>
<evidence type="ECO:0000256" key="5">
    <source>
        <dbReference type="SAM" id="Phobius"/>
    </source>
</evidence>
<dbReference type="InterPro" id="IPR051533">
    <property type="entry name" value="WaaL-like"/>
</dbReference>
<keyword evidence="4 5" id="KW-0472">Membrane</keyword>
<feature type="transmembrane region" description="Helical" evidence="5">
    <location>
        <begin position="132"/>
        <end position="150"/>
    </location>
</feature>
<accession>A0AAJ4TK06</accession>
<gene>
    <name evidence="7" type="ORF">KOF27_19735</name>
</gene>
<keyword evidence="3 5" id="KW-1133">Transmembrane helix</keyword>
<feature type="transmembrane region" description="Helical" evidence="5">
    <location>
        <begin position="404"/>
        <end position="420"/>
    </location>
</feature>
<keyword evidence="2 5" id="KW-0812">Transmembrane</keyword>
<feature type="transmembrane region" description="Helical" evidence="5">
    <location>
        <begin position="15"/>
        <end position="34"/>
    </location>
</feature>
<protein>
    <submittedName>
        <fullName evidence="7">O-antigen ligase family protein</fullName>
    </submittedName>
</protein>
<dbReference type="InterPro" id="IPR007016">
    <property type="entry name" value="O-antigen_ligase-rel_domated"/>
</dbReference>
<feature type="transmembrane region" description="Helical" evidence="5">
    <location>
        <begin position="162"/>
        <end position="183"/>
    </location>
</feature>
<dbReference type="RefSeq" id="WP_252728642.1">
    <property type="nucleotide sequence ID" value="NZ_CP076405.1"/>
</dbReference>
<evidence type="ECO:0000256" key="3">
    <source>
        <dbReference type="ARBA" id="ARBA00022989"/>
    </source>
</evidence>
<comment type="subcellular location">
    <subcellularLocation>
        <location evidence="1">Membrane</location>
        <topology evidence="1">Multi-pass membrane protein</topology>
    </subcellularLocation>
</comment>
<dbReference type="Pfam" id="PF04932">
    <property type="entry name" value="Wzy_C"/>
    <property type="match status" value="1"/>
</dbReference>